<dbReference type="Proteomes" id="UP000824219">
    <property type="component" value="Linkage Group LG03"/>
</dbReference>
<keyword evidence="2" id="KW-1185">Reference proteome</keyword>
<reference evidence="1 2" key="1">
    <citation type="submission" date="2021-06" db="EMBL/GenBank/DDBJ databases">
        <title>Chromosome-level genome assembly of the red-tail catfish (Hemibagrus wyckioides).</title>
        <authorList>
            <person name="Shao F."/>
        </authorList>
    </citation>
    <scope>NUCLEOTIDE SEQUENCE [LARGE SCALE GENOMIC DNA]</scope>
    <source>
        <strain evidence="1">EC202008001</strain>
        <tissue evidence="1">Blood</tissue>
    </source>
</reference>
<organism evidence="1 2">
    <name type="scientific">Hemibagrus wyckioides</name>
    <dbReference type="NCBI Taxonomy" id="337641"/>
    <lineage>
        <taxon>Eukaryota</taxon>
        <taxon>Metazoa</taxon>
        <taxon>Chordata</taxon>
        <taxon>Craniata</taxon>
        <taxon>Vertebrata</taxon>
        <taxon>Euteleostomi</taxon>
        <taxon>Actinopterygii</taxon>
        <taxon>Neopterygii</taxon>
        <taxon>Teleostei</taxon>
        <taxon>Ostariophysi</taxon>
        <taxon>Siluriformes</taxon>
        <taxon>Bagridae</taxon>
        <taxon>Hemibagrus</taxon>
    </lineage>
</organism>
<proteinExistence type="predicted"/>
<dbReference type="AlphaFoldDB" id="A0A9D3SVW5"/>
<gene>
    <name evidence="1" type="ORF">KOW79_002116</name>
</gene>
<comment type="caution">
    <text evidence="1">The sequence shown here is derived from an EMBL/GenBank/DDBJ whole genome shotgun (WGS) entry which is preliminary data.</text>
</comment>
<protein>
    <submittedName>
        <fullName evidence="1">Uncharacterized protein</fullName>
    </submittedName>
</protein>
<dbReference type="EMBL" id="JAHKSW010000003">
    <property type="protein sequence ID" value="KAG7333709.1"/>
    <property type="molecule type" value="Genomic_DNA"/>
</dbReference>
<name>A0A9D3SVW5_9TELE</name>
<sequence length="102" mass="11086">MDLKRKVYVCGIVQFVTKALRRTRRLSHGVKTSGLMVNSDPVRSAEQLETEMQDGDSLALFMADEHLLLSPRLNILNNSIESVAAGTSTSSRSVSGVGELPP</sequence>
<evidence type="ECO:0000313" key="2">
    <source>
        <dbReference type="Proteomes" id="UP000824219"/>
    </source>
</evidence>
<evidence type="ECO:0000313" key="1">
    <source>
        <dbReference type="EMBL" id="KAG7333709.1"/>
    </source>
</evidence>
<accession>A0A9D3SVW5</accession>